<evidence type="ECO:0008006" key="12">
    <source>
        <dbReference type="Google" id="ProtNLM"/>
    </source>
</evidence>
<dbReference type="SUPFAM" id="SSF52172">
    <property type="entry name" value="CheY-like"/>
    <property type="match status" value="1"/>
</dbReference>
<dbReference type="CDD" id="cd00383">
    <property type="entry name" value="trans_reg_C"/>
    <property type="match status" value="1"/>
</dbReference>
<dbReference type="RefSeq" id="WP_208928243.1">
    <property type="nucleotide sequence ID" value="NZ_CP013655.1"/>
</dbReference>
<dbReference type="GO" id="GO:0006355">
    <property type="term" value="P:regulation of DNA-templated transcription"/>
    <property type="evidence" value="ECO:0007669"/>
    <property type="project" value="InterPro"/>
</dbReference>
<evidence type="ECO:0000256" key="1">
    <source>
        <dbReference type="ARBA" id="ARBA00022553"/>
    </source>
</evidence>
<dbReference type="PROSITE" id="PS51755">
    <property type="entry name" value="OMPR_PHOB"/>
    <property type="match status" value="1"/>
</dbReference>
<dbReference type="Pfam" id="PF00486">
    <property type="entry name" value="Trans_reg_C"/>
    <property type="match status" value="1"/>
</dbReference>
<dbReference type="InterPro" id="IPR039420">
    <property type="entry name" value="WalR-like"/>
</dbReference>
<dbReference type="InterPro" id="IPR036388">
    <property type="entry name" value="WH-like_DNA-bd_sf"/>
</dbReference>
<dbReference type="GO" id="GO:0000976">
    <property type="term" value="F:transcription cis-regulatory region binding"/>
    <property type="evidence" value="ECO:0007669"/>
    <property type="project" value="TreeGrafter"/>
</dbReference>
<dbReference type="KEGG" id="erx:ATZ35_00015"/>
<feature type="domain" description="OmpR/PhoB-type" evidence="9">
    <location>
        <begin position="123"/>
        <end position="224"/>
    </location>
</feature>
<dbReference type="SUPFAM" id="SSF46894">
    <property type="entry name" value="C-terminal effector domain of the bipartite response regulators"/>
    <property type="match status" value="1"/>
</dbReference>
<dbReference type="AlphaFoldDB" id="A0A0U2X642"/>
<evidence type="ECO:0000256" key="2">
    <source>
        <dbReference type="ARBA" id="ARBA00023012"/>
    </source>
</evidence>
<protein>
    <recommendedName>
        <fullName evidence="12">OmpR/PhoB-type domain-containing protein</fullName>
    </recommendedName>
</protein>
<evidence type="ECO:0000259" key="8">
    <source>
        <dbReference type="PROSITE" id="PS50110"/>
    </source>
</evidence>
<dbReference type="GO" id="GO:0000156">
    <property type="term" value="F:phosphorelay response regulator activity"/>
    <property type="evidence" value="ECO:0007669"/>
    <property type="project" value="TreeGrafter"/>
</dbReference>
<evidence type="ECO:0000313" key="10">
    <source>
        <dbReference type="EMBL" id="ALS35600.1"/>
    </source>
</evidence>
<accession>A0A0U2X642</accession>
<dbReference type="InterPro" id="IPR001789">
    <property type="entry name" value="Sig_transdc_resp-reg_receiver"/>
</dbReference>
<keyword evidence="5" id="KW-0804">Transcription</keyword>
<evidence type="ECO:0000256" key="4">
    <source>
        <dbReference type="ARBA" id="ARBA00023125"/>
    </source>
</evidence>
<dbReference type="GO" id="GO:0032993">
    <property type="term" value="C:protein-DNA complex"/>
    <property type="evidence" value="ECO:0007669"/>
    <property type="project" value="TreeGrafter"/>
</dbReference>
<organism evidence="10 11">
    <name type="scientific">Enterococcus rotai</name>
    <dbReference type="NCBI Taxonomy" id="118060"/>
    <lineage>
        <taxon>Bacteria</taxon>
        <taxon>Bacillati</taxon>
        <taxon>Bacillota</taxon>
        <taxon>Bacilli</taxon>
        <taxon>Lactobacillales</taxon>
        <taxon>Enterococcaceae</taxon>
        <taxon>Enterococcus</taxon>
    </lineage>
</organism>
<dbReference type="Gene3D" id="3.40.50.2300">
    <property type="match status" value="1"/>
</dbReference>
<dbReference type="Proteomes" id="UP000067523">
    <property type="component" value="Chromosome"/>
</dbReference>
<proteinExistence type="predicted"/>
<keyword evidence="2" id="KW-0902">Two-component regulatory system</keyword>
<evidence type="ECO:0000256" key="7">
    <source>
        <dbReference type="PROSITE-ProRule" id="PRU01091"/>
    </source>
</evidence>
<dbReference type="InterPro" id="IPR016032">
    <property type="entry name" value="Sig_transdc_resp-reg_C-effctor"/>
</dbReference>
<sequence>MFNVKILKSNGLLNSNLCRELLSQDIHLDIVKKFDEEKRKKRIDAFIIEDNESKESIFEELMMIRKISNSLIILITSISSPAIRIAYFKLGVDIIFSKSTDTEELAVQLNKLLNRVTAIKSNNAEKERESICCLIKENRTFKSEKGEEISLTRLEYKLMELFTKNENRALSYEQISKYIWDVISPQKFYRVNNLVFHLREKIEEDSKHPQLIKTVRSNGYIFAKENFIEVSVDEIST</sequence>
<keyword evidence="3" id="KW-0805">Transcription regulation</keyword>
<evidence type="ECO:0000259" key="9">
    <source>
        <dbReference type="PROSITE" id="PS51755"/>
    </source>
</evidence>
<keyword evidence="1" id="KW-0597">Phosphoprotein</keyword>
<name>A0A0U2X642_9ENTE</name>
<evidence type="ECO:0000256" key="5">
    <source>
        <dbReference type="ARBA" id="ARBA00023163"/>
    </source>
</evidence>
<dbReference type="InterPro" id="IPR011006">
    <property type="entry name" value="CheY-like_superfamily"/>
</dbReference>
<dbReference type="EMBL" id="CP013655">
    <property type="protein sequence ID" value="ALS35600.1"/>
    <property type="molecule type" value="Genomic_DNA"/>
</dbReference>
<keyword evidence="11" id="KW-1185">Reference proteome</keyword>
<dbReference type="InterPro" id="IPR001867">
    <property type="entry name" value="OmpR/PhoB-type_DNA-bd"/>
</dbReference>
<dbReference type="PANTHER" id="PTHR48111:SF1">
    <property type="entry name" value="TWO-COMPONENT RESPONSE REGULATOR ORR33"/>
    <property type="match status" value="1"/>
</dbReference>
<keyword evidence="4 7" id="KW-0238">DNA-binding</keyword>
<evidence type="ECO:0000313" key="11">
    <source>
        <dbReference type="Proteomes" id="UP000067523"/>
    </source>
</evidence>
<evidence type="ECO:0000256" key="3">
    <source>
        <dbReference type="ARBA" id="ARBA00023015"/>
    </source>
</evidence>
<feature type="domain" description="Response regulatory" evidence="8">
    <location>
        <begin position="3"/>
        <end position="113"/>
    </location>
</feature>
<evidence type="ECO:0000256" key="6">
    <source>
        <dbReference type="PROSITE-ProRule" id="PRU00169"/>
    </source>
</evidence>
<comment type="caution">
    <text evidence="6">Lacks conserved residue(s) required for the propagation of feature annotation.</text>
</comment>
<dbReference type="SMART" id="SM00862">
    <property type="entry name" value="Trans_reg_C"/>
    <property type="match status" value="1"/>
</dbReference>
<dbReference type="PROSITE" id="PS50110">
    <property type="entry name" value="RESPONSE_REGULATORY"/>
    <property type="match status" value="1"/>
</dbReference>
<dbReference type="STRING" id="118060.ATZ35_00015"/>
<dbReference type="Gene3D" id="1.10.10.10">
    <property type="entry name" value="Winged helix-like DNA-binding domain superfamily/Winged helix DNA-binding domain"/>
    <property type="match status" value="1"/>
</dbReference>
<dbReference type="PANTHER" id="PTHR48111">
    <property type="entry name" value="REGULATOR OF RPOS"/>
    <property type="match status" value="1"/>
</dbReference>
<dbReference type="GO" id="GO:0005829">
    <property type="term" value="C:cytosol"/>
    <property type="evidence" value="ECO:0007669"/>
    <property type="project" value="TreeGrafter"/>
</dbReference>
<feature type="DNA-binding region" description="OmpR/PhoB-type" evidence="7">
    <location>
        <begin position="123"/>
        <end position="224"/>
    </location>
</feature>
<gene>
    <name evidence="10" type="ORF">ATZ35_00015</name>
</gene>
<reference evidence="11" key="1">
    <citation type="submission" date="2015-12" db="EMBL/GenBank/DDBJ databases">
        <authorList>
            <person name="Lauer A."/>
            <person name="Humrighouse B."/>
            <person name="Loparev V."/>
            <person name="Shewmaker P.L."/>
            <person name="Whitney A.M."/>
            <person name="McLaughlin R.W."/>
        </authorList>
    </citation>
    <scope>NUCLEOTIDE SEQUENCE [LARGE SCALE GENOMIC DNA]</scope>
    <source>
        <strain evidence="11">LMG 26678</strain>
    </source>
</reference>